<dbReference type="KEGG" id="vg:29125366"/>
<keyword evidence="2" id="KW-1185">Reference proteome</keyword>
<dbReference type="EMBL" id="KT624200">
    <property type="protein sequence ID" value="AMM44997.1"/>
    <property type="molecule type" value="Genomic_DNA"/>
</dbReference>
<name>A0A127AWN4_9CAUD</name>
<evidence type="ECO:0000313" key="2">
    <source>
        <dbReference type="Proteomes" id="UP000203261"/>
    </source>
</evidence>
<reference evidence="1 2" key="1">
    <citation type="submission" date="2015-08" db="EMBL/GenBank/DDBJ databases">
        <authorList>
            <person name="Babu N.S."/>
            <person name="Beckwith C.J."/>
            <person name="Beseler K.G."/>
            <person name="Brison A."/>
            <person name="Carone J.V."/>
            <person name="Caskin T.P."/>
            <person name="Diamond M."/>
            <person name="Durham M.E."/>
            <person name="Foxe J.M."/>
            <person name="Go M."/>
            <person name="Henderson B.A."/>
            <person name="Jones I.B."/>
            <person name="McGettigan J.A."/>
            <person name="Micheletti S.J."/>
            <person name="Nasrallah M.E."/>
            <person name="Ortiz D."/>
            <person name="Piller C.R."/>
            <person name="Privatt S.R."/>
            <person name="Schneider S.L."/>
            <person name="Sharp S."/>
            <person name="Smith T.C."/>
            <person name="Stanton J.D."/>
            <person name="Ullery H.E."/>
            <person name="Wilson R.J."/>
            <person name="Serrano M.G."/>
            <person name="Buck G."/>
            <person name="Lee V."/>
            <person name="Wang Y."/>
            <person name="Carvalho R."/>
            <person name="Voegtly L."/>
            <person name="Shi R."/>
            <person name="Duckworth R."/>
            <person name="Johnson A."/>
            <person name="Loviza R."/>
            <person name="Walstead R."/>
            <person name="Shah Z."/>
            <person name="Kiflezghi M."/>
            <person name="Wade K."/>
            <person name="Ball S.L."/>
            <person name="Bradley K.W."/>
            <person name="Asai D.J."/>
            <person name="Bowman C.A."/>
            <person name="Russell D.A."/>
            <person name="Pope W.H."/>
            <person name="Jacobs-Sera D."/>
            <person name="Hendrix R.W."/>
            <person name="Hatfull G.F."/>
        </authorList>
    </citation>
    <scope>NUCLEOTIDE SEQUENCE [LARGE SCALE GENOMIC DNA]</scope>
</reference>
<organism evidence="1 2">
    <name type="scientific">Bacillus phage SP-15</name>
    <dbReference type="NCBI Taxonomy" id="1792032"/>
    <lineage>
        <taxon>Viruses</taxon>
        <taxon>Duplodnaviria</taxon>
        <taxon>Heunggongvirae</taxon>
        <taxon>Uroviricota</taxon>
        <taxon>Caudoviricetes</taxon>
        <taxon>Thornevirus</taxon>
        <taxon>Thornevirus SP15</taxon>
    </lineage>
</organism>
<evidence type="ECO:0000313" key="1">
    <source>
        <dbReference type="EMBL" id="AMM44997.1"/>
    </source>
</evidence>
<dbReference type="Proteomes" id="UP000203261">
    <property type="component" value="Segment"/>
</dbReference>
<proteinExistence type="predicted"/>
<dbReference type="GeneID" id="29125366"/>
<protein>
    <submittedName>
        <fullName evidence="1">Uncharacterized protein</fullName>
    </submittedName>
</protein>
<accession>A0A127AWN4</accession>
<dbReference type="RefSeq" id="YP_009302586.1">
    <property type="nucleotide sequence ID" value="NC_031245.1"/>
</dbReference>
<gene>
    <name evidence="1" type="ORF">SP15_197</name>
</gene>
<sequence>MPSNTTLTEDEIIELINSMEITESSASGGELEYVLVKDTPENREKLAKIVPDLDEYIKNIGKQDPDDEDIEISVAAFMYGRAHVYSKGKFIKYTEDEMIEIIVNQEMKLRNVVSRVKDYTDRMQKEFSVDNLLA</sequence>